<feature type="coiled-coil region" evidence="1">
    <location>
        <begin position="68"/>
        <end position="95"/>
    </location>
</feature>
<protein>
    <submittedName>
        <fullName evidence="5">Cytospin-A</fullName>
    </submittedName>
</protein>
<organism evidence="4 5">
    <name type="scientific">Heligmosomoides polygyrus</name>
    <name type="common">Parasitic roundworm</name>
    <dbReference type="NCBI Taxonomy" id="6339"/>
    <lineage>
        <taxon>Eukaryota</taxon>
        <taxon>Metazoa</taxon>
        <taxon>Ecdysozoa</taxon>
        <taxon>Nematoda</taxon>
        <taxon>Chromadorea</taxon>
        <taxon>Rhabditida</taxon>
        <taxon>Rhabditina</taxon>
        <taxon>Rhabditomorpha</taxon>
        <taxon>Strongyloidea</taxon>
        <taxon>Heligmosomidae</taxon>
        <taxon>Heligmosomoides</taxon>
    </lineage>
</organism>
<name>A0A183F9U6_HELPZ</name>
<dbReference type="EMBL" id="UZAH01005652">
    <property type="protein sequence ID" value="VDO29487.1"/>
    <property type="molecule type" value="Genomic_DNA"/>
</dbReference>
<accession>A0A3P7V498</accession>
<evidence type="ECO:0000313" key="3">
    <source>
        <dbReference type="EMBL" id="VDO29487.1"/>
    </source>
</evidence>
<dbReference type="AlphaFoldDB" id="A0A183F9U6"/>
<sequence>MVSPSRSHTIAAQRKSTRSQNDASSSSCDGAVEQLQALMGNGKTPGYVKLLVELLLETRAEIKVAYDRNAALVELQALMKENSLLKQKLADVMKSSQSSVPTPAVEVGHS</sequence>
<dbReference type="OrthoDB" id="5877443at2759"/>
<keyword evidence="4" id="KW-1185">Reference proteome</keyword>
<evidence type="ECO:0000313" key="4">
    <source>
        <dbReference type="Proteomes" id="UP000050761"/>
    </source>
</evidence>
<keyword evidence="1" id="KW-0175">Coiled coil</keyword>
<dbReference type="Proteomes" id="UP000050761">
    <property type="component" value="Unassembled WGS sequence"/>
</dbReference>
<evidence type="ECO:0000256" key="1">
    <source>
        <dbReference type="SAM" id="Coils"/>
    </source>
</evidence>
<feature type="compositionally biased region" description="Polar residues" evidence="2">
    <location>
        <begin position="1"/>
        <end position="10"/>
    </location>
</feature>
<gene>
    <name evidence="3" type="ORF">HPBE_LOCUS2939</name>
</gene>
<evidence type="ECO:0000256" key="2">
    <source>
        <dbReference type="SAM" id="MobiDB-lite"/>
    </source>
</evidence>
<feature type="region of interest" description="Disordered" evidence="2">
    <location>
        <begin position="1"/>
        <end position="28"/>
    </location>
</feature>
<reference evidence="5" key="2">
    <citation type="submission" date="2019-09" db="UniProtKB">
        <authorList>
            <consortium name="WormBaseParasite"/>
        </authorList>
    </citation>
    <scope>IDENTIFICATION</scope>
</reference>
<proteinExistence type="predicted"/>
<accession>A0A183F9U6</accession>
<feature type="compositionally biased region" description="Polar residues" evidence="2">
    <location>
        <begin position="18"/>
        <end position="28"/>
    </location>
</feature>
<evidence type="ECO:0000313" key="5">
    <source>
        <dbReference type="WBParaSite" id="HPBE_0000293801-mRNA-1"/>
    </source>
</evidence>
<dbReference type="WBParaSite" id="HPBE_0000293801-mRNA-1">
    <property type="protein sequence ID" value="HPBE_0000293801-mRNA-1"/>
    <property type="gene ID" value="HPBE_0000293801"/>
</dbReference>
<reference evidence="3 4" key="1">
    <citation type="submission" date="2018-11" db="EMBL/GenBank/DDBJ databases">
        <authorList>
            <consortium name="Pathogen Informatics"/>
        </authorList>
    </citation>
    <scope>NUCLEOTIDE SEQUENCE [LARGE SCALE GENOMIC DNA]</scope>
</reference>